<evidence type="ECO:0000313" key="1">
    <source>
        <dbReference type="EMBL" id="KYD18401.1"/>
    </source>
</evidence>
<proteinExistence type="predicted"/>
<name>A0A150M244_9BACL</name>
<reference evidence="1 2" key="1">
    <citation type="submission" date="2016-01" db="EMBL/GenBank/DDBJ databases">
        <title>Draft Genome Sequences of Seven Thermophilic Sporeformers Isolated from Foods.</title>
        <authorList>
            <person name="Berendsen E.M."/>
            <person name="Wells-Bennik M.H."/>
            <person name="Krawcyk A.O."/>
            <person name="De Jong A."/>
            <person name="Holsappel S."/>
            <person name="Eijlander R.T."/>
            <person name="Kuipers O.P."/>
        </authorList>
    </citation>
    <scope>NUCLEOTIDE SEQUENCE [LARGE SCALE GENOMIC DNA]</scope>
    <source>
        <strain evidence="1 2">B4119</strain>
    </source>
</reference>
<dbReference type="AlphaFoldDB" id="A0A150M244"/>
<evidence type="ECO:0000313" key="2">
    <source>
        <dbReference type="Proteomes" id="UP000075455"/>
    </source>
</evidence>
<protein>
    <submittedName>
        <fullName evidence="1">Uncharacterized protein</fullName>
    </submittedName>
</protein>
<dbReference type="Proteomes" id="UP000075455">
    <property type="component" value="Unassembled WGS sequence"/>
</dbReference>
<accession>A0A150M244</accession>
<organism evidence="1 2">
    <name type="scientific">Saccharococcus caldoxylosilyticus</name>
    <dbReference type="NCBI Taxonomy" id="81408"/>
    <lineage>
        <taxon>Bacteria</taxon>
        <taxon>Bacillati</taxon>
        <taxon>Bacillota</taxon>
        <taxon>Bacilli</taxon>
        <taxon>Bacillales</taxon>
        <taxon>Anoxybacillaceae</taxon>
        <taxon>Saccharococcus</taxon>
    </lineage>
</organism>
<dbReference type="EMBL" id="LQYS01000021">
    <property type="protein sequence ID" value="KYD18401.1"/>
    <property type="molecule type" value="Genomic_DNA"/>
</dbReference>
<comment type="caution">
    <text evidence="1">The sequence shown here is derived from an EMBL/GenBank/DDBJ whole genome shotgun (WGS) entry which is preliminary data.</text>
</comment>
<dbReference type="STRING" id="81408.B4119_1595"/>
<sequence>MAVKFYTQFHHDPFFVKDKEAHTYFGLPYFLIPDIIGHAV</sequence>
<gene>
    <name evidence="1" type="ORF">B4119_1595</name>
</gene>